<comment type="caution">
    <text evidence="4">The sequence shown here is derived from an EMBL/GenBank/DDBJ whole genome shotgun (WGS) entry which is preliminary data.</text>
</comment>
<feature type="domain" description="N-acetyltransferase" evidence="3">
    <location>
        <begin position="26"/>
        <end position="181"/>
    </location>
</feature>
<keyword evidence="5" id="KW-1185">Reference proteome</keyword>
<keyword evidence="2" id="KW-0012">Acyltransferase</keyword>
<sequence>MATPARDPFPVAAPPPPDWTLRATGIALRPASDADMPFLERLYAASRADELAHVPWTAAAKAAFVASQFALQHRHYTAGGSTTDFWIVERHGHPAGRLYVDRAPAMWHLVDLLLASVARGRGIGSALLDWLQQSARASGASGIDLHVLIPNMRAAALYARHGFTRVPDHSQTHRRMIWRIS</sequence>
<evidence type="ECO:0000313" key="5">
    <source>
        <dbReference type="Proteomes" id="UP000321250"/>
    </source>
</evidence>
<reference evidence="4 5" key="1">
    <citation type="journal article" date="2013" name="Antonie Van Leeuwenhoek">
        <title>Sphingomonas ginsenosidivorax sp. nov., with the ability to transform ginsenosides.</title>
        <authorList>
            <person name="Jin X.F."/>
            <person name="Kim J.K."/>
            <person name="Liu Q.M."/>
            <person name="Kang M.S."/>
            <person name="He D."/>
            <person name="Jin F.X."/>
            <person name="Kim S.C."/>
            <person name="Im W.T."/>
        </authorList>
    </citation>
    <scope>NUCLEOTIDE SEQUENCE [LARGE SCALE GENOMIC DNA]</scope>
    <source>
        <strain evidence="4 5">KHI67</strain>
    </source>
</reference>
<dbReference type="CDD" id="cd04301">
    <property type="entry name" value="NAT_SF"/>
    <property type="match status" value="1"/>
</dbReference>
<dbReference type="PROSITE" id="PS51186">
    <property type="entry name" value="GNAT"/>
    <property type="match status" value="1"/>
</dbReference>
<name>A0A5C6UIK2_9SPHN</name>
<evidence type="ECO:0000313" key="4">
    <source>
        <dbReference type="EMBL" id="TXC72642.1"/>
    </source>
</evidence>
<proteinExistence type="predicted"/>
<dbReference type="InterPro" id="IPR000182">
    <property type="entry name" value="GNAT_dom"/>
</dbReference>
<protein>
    <submittedName>
        <fullName evidence="4">GNAT family N-acetyltransferase</fullName>
    </submittedName>
</protein>
<dbReference type="InterPro" id="IPR016181">
    <property type="entry name" value="Acyl_CoA_acyltransferase"/>
</dbReference>
<organism evidence="4 5">
    <name type="scientific">Sphingomonas ginsenosidivorax</name>
    <dbReference type="NCBI Taxonomy" id="862135"/>
    <lineage>
        <taxon>Bacteria</taxon>
        <taxon>Pseudomonadati</taxon>
        <taxon>Pseudomonadota</taxon>
        <taxon>Alphaproteobacteria</taxon>
        <taxon>Sphingomonadales</taxon>
        <taxon>Sphingomonadaceae</taxon>
        <taxon>Sphingomonas</taxon>
    </lineage>
</organism>
<dbReference type="GO" id="GO:0016747">
    <property type="term" value="F:acyltransferase activity, transferring groups other than amino-acyl groups"/>
    <property type="evidence" value="ECO:0007669"/>
    <property type="project" value="InterPro"/>
</dbReference>
<dbReference type="SUPFAM" id="SSF55729">
    <property type="entry name" value="Acyl-CoA N-acyltransferases (Nat)"/>
    <property type="match status" value="1"/>
</dbReference>
<dbReference type="OrthoDB" id="7585366at2"/>
<dbReference type="EMBL" id="VOQR01000001">
    <property type="protein sequence ID" value="TXC72642.1"/>
    <property type="molecule type" value="Genomic_DNA"/>
</dbReference>
<dbReference type="Gene3D" id="3.40.630.30">
    <property type="match status" value="1"/>
</dbReference>
<gene>
    <name evidence="4" type="ORF">FSB78_18075</name>
</gene>
<evidence type="ECO:0000256" key="1">
    <source>
        <dbReference type="ARBA" id="ARBA00022679"/>
    </source>
</evidence>
<evidence type="ECO:0000256" key="2">
    <source>
        <dbReference type="ARBA" id="ARBA00023315"/>
    </source>
</evidence>
<dbReference type="Proteomes" id="UP000321250">
    <property type="component" value="Unassembled WGS sequence"/>
</dbReference>
<dbReference type="AlphaFoldDB" id="A0A5C6UIK2"/>
<dbReference type="Pfam" id="PF00583">
    <property type="entry name" value="Acetyltransf_1"/>
    <property type="match status" value="1"/>
</dbReference>
<dbReference type="InterPro" id="IPR050832">
    <property type="entry name" value="Bact_Acetyltransf"/>
</dbReference>
<dbReference type="PANTHER" id="PTHR43877">
    <property type="entry name" value="AMINOALKYLPHOSPHONATE N-ACETYLTRANSFERASE-RELATED-RELATED"/>
    <property type="match status" value="1"/>
</dbReference>
<dbReference type="RefSeq" id="WP_147083914.1">
    <property type="nucleotide sequence ID" value="NZ_VOQR01000001.1"/>
</dbReference>
<accession>A0A5C6UIK2</accession>
<evidence type="ECO:0000259" key="3">
    <source>
        <dbReference type="PROSITE" id="PS51186"/>
    </source>
</evidence>
<keyword evidence="1 4" id="KW-0808">Transferase</keyword>